<evidence type="ECO:0000313" key="4">
    <source>
        <dbReference type="Proteomes" id="UP000828390"/>
    </source>
</evidence>
<keyword evidence="4" id="KW-1185">Reference proteome</keyword>
<dbReference type="InterPro" id="IPR028356">
    <property type="entry name" value="UDPglc_DH_euk"/>
</dbReference>
<dbReference type="GO" id="GO:0005634">
    <property type="term" value="C:nucleus"/>
    <property type="evidence" value="ECO:0007669"/>
    <property type="project" value="TreeGrafter"/>
</dbReference>
<dbReference type="Proteomes" id="UP000828390">
    <property type="component" value="Unassembled WGS sequence"/>
</dbReference>
<comment type="caution">
    <text evidence="3">The sequence shown here is derived from an EMBL/GenBank/DDBJ whole genome shotgun (WGS) entry which is preliminary data.</text>
</comment>
<dbReference type="InterPro" id="IPR001732">
    <property type="entry name" value="UDP-Glc/GDP-Man_DH_N"/>
</dbReference>
<dbReference type="GO" id="GO:0006024">
    <property type="term" value="P:glycosaminoglycan biosynthetic process"/>
    <property type="evidence" value="ECO:0007669"/>
    <property type="project" value="TreeGrafter"/>
</dbReference>
<evidence type="ECO:0000259" key="2">
    <source>
        <dbReference type="Pfam" id="PF03721"/>
    </source>
</evidence>
<dbReference type="PANTHER" id="PTHR11374:SF3">
    <property type="entry name" value="UDP-GLUCOSE 6-DEHYDROGENASE"/>
    <property type="match status" value="1"/>
</dbReference>
<evidence type="ECO:0000256" key="1">
    <source>
        <dbReference type="ARBA" id="ARBA00047473"/>
    </source>
</evidence>
<comment type="catalytic activity">
    <reaction evidence="1">
        <text>UDP-alpha-D-glucose + 2 NAD(+) + H2O = UDP-alpha-D-glucuronate + 2 NADH + 3 H(+)</text>
        <dbReference type="Rhea" id="RHEA:23596"/>
        <dbReference type="ChEBI" id="CHEBI:15377"/>
        <dbReference type="ChEBI" id="CHEBI:15378"/>
        <dbReference type="ChEBI" id="CHEBI:57540"/>
        <dbReference type="ChEBI" id="CHEBI:57945"/>
        <dbReference type="ChEBI" id="CHEBI:58052"/>
        <dbReference type="ChEBI" id="CHEBI:58885"/>
        <dbReference type="EC" id="1.1.1.22"/>
    </reaction>
</comment>
<reference evidence="3" key="2">
    <citation type="submission" date="2020-11" db="EMBL/GenBank/DDBJ databases">
        <authorList>
            <person name="McCartney M.A."/>
            <person name="Auch B."/>
            <person name="Kono T."/>
            <person name="Mallez S."/>
            <person name="Becker A."/>
            <person name="Gohl D.M."/>
            <person name="Silverstein K.A.T."/>
            <person name="Koren S."/>
            <person name="Bechman K.B."/>
            <person name="Herman A."/>
            <person name="Abrahante J.E."/>
            <person name="Garbe J."/>
        </authorList>
    </citation>
    <scope>NUCLEOTIDE SEQUENCE</scope>
    <source>
        <strain evidence="3">Duluth1</strain>
        <tissue evidence="3">Whole animal</tissue>
    </source>
</reference>
<dbReference type="PANTHER" id="PTHR11374">
    <property type="entry name" value="UDP-GLUCOSE DEHYDROGENASE/UDP-MANNAC DEHYDROGENASE"/>
    <property type="match status" value="1"/>
</dbReference>
<dbReference type="InterPro" id="IPR036291">
    <property type="entry name" value="NAD(P)-bd_dom_sf"/>
</dbReference>
<dbReference type="AlphaFoldDB" id="A0A9D4K6D1"/>
<feature type="domain" description="UDP-glucose/GDP-mannose dehydrogenase N-terminal" evidence="2">
    <location>
        <begin position="2"/>
        <end position="42"/>
    </location>
</feature>
<accession>A0A9D4K6D1</accession>
<proteinExistence type="predicted"/>
<dbReference type="GO" id="GO:0003979">
    <property type="term" value="F:UDP-glucose 6-dehydrogenase activity"/>
    <property type="evidence" value="ECO:0007669"/>
    <property type="project" value="UniProtKB-EC"/>
</dbReference>
<reference evidence="3" key="1">
    <citation type="journal article" date="2019" name="bioRxiv">
        <title>The Genome of the Zebra Mussel, Dreissena polymorpha: A Resource for Invasive Species Research.</title>
        <authorList>
            <person name="McCartney M.A."/>
            <person name="Auch B."/>
            <person name="Kono T."/>
            <person name="Mallez S."/>
            <person name="Zhang Y."/>
            <person name="Obille A."/>
            <person name="Becker A."/>
            <person name="Abrahante J.E."/>
            <person name="Garbe J."/>
            <person name="Badalamenti J.P."/>
            <person name="Herman A."/>
            <person name="Mangelson H."/>
            <person name="Liachko I."/>
            <person name="Sullivan S."/>
            <person name="Sone E.D."/>
            <person name="Koren S."/>
            <person name="Silverstein K.A.T."/>
            <person name="Beckman K.B."/>
            <person name="Gohl D.M."/>
        </authorList>
    </citation>
    <scope>NUCLEOTIDE SEQUENCE</scope>
    <source>
        <strain evidence="3">Duluth1</strain>
        <tissue evidence="3">Whole animal</tissue>
    </source>
</reference>
<sequence>MPGLDEIVKIVRNKNLFFSTDIDKGILEADLIFISVNTPTKSYGLGKVHLEEFYTQHPFLGSLVALQKQPKILETFLNDVEFALKVGFLK</sequence>
<organism evidence="3 4">
    <name type="scientific">Dreissena polymorpha</name>
    <name type="common">Zebra mussel</name>
    <name type="synonym">Mytilus polymorpha</name>
    <dbReference type="NCBI Taxonomy" id="45954"/>
    <lineage>
        <taxon>Eukaryota</taxon>
        <taxon>Metazoa</taxon>
        <taxon>Spiralia</taxon>
        <taxon>Lophotrochozoa</taxon>
        <taxon>Mollusca</taxon>
        <taxon>Bivalvia</taxon>
        <taxon>Autobranchia</taxon>
        <taxon>Heteroconchia</taxon>
        <taxon>Euheterodonta</taxon>
        <taxon>Imparidentia</taxon>
        <taxon>Neoheterodontei</taxon>
        <taxon>Myida</taxon>
        <taxon>Dreissenoidea</taxon>
        <taxon>Dreissenidae</taxon>
        <taxon>Dreissena</taxon>
    </lineage>
</organism>
<evidence type="ECO:0000313" key="3">
    <source>
        <dbReference type="EMBL" id="KAH3833930.1"/>
    </source>
</evidence>
<dbReference type="SUPFAM" id="SSF51735">
    <property type="entry name" value="NAD(P)-binding Rossmann-fold domains"/>
    <property type="match status" value="1"/>
</dbReference>
<dbReference type="GO" id="GO:0051287">
    <property type="term" value="F:NAD binding"/>
    <property type="evidence" value="ECO:0007669"/>
    <property type="project" value="InterPro"/>
</dbReference>
<name>A0A9D4K6D1_DREPO</name>
<dbReference type="Pfam" id="PF03721">
    <property type="entry name" value="UDPG_MGDP_dh_N"/>
    <property type="match status" value="1"/>
</dbReference>
<feature type="non-terminal residue" evidence="3">
    <location>
        <position position="90"/>
    </location>
</feature>
<protein>
    <recommendedName>
        <fullName evidence="2">UDP-glucose/GDP-mannose dehydrogenase N-terminal domain-containing protein</fullName>
    </recommendedName>
</protein>
<dbReference type="EMBL" id="JAIWYP010000004">
    <property type="protein sequence ID" value="KAH3833930.1"/>
    <property type="molecule type" value="Genomic_DNA"/>
</dbReference>
<dbReference type="Gene3D" id="3.40.50.720">
    <property type="entry name" value="NAD(P)-binding Rossmann-like Domain"/>
    <property type="match status" value="1"/>
</dbReference>
<gene>
    <name evidence="3" type="ORF">DPMN_107246</name>
</gene>